<sequence length="331" mass="38242">MCSRRVFRDFSKLFTVRGYCSKTTLSNSEVRALRNEIFENEKQRQMALVTRVEKIQVKNVDDINPCKLIMNKGLSTPYNIAMHFNKFYRDRSALALVNGELWDMLRPLTDDCEVTLLHFKSDDPREVNKAYWRSCSHMLGNIIDSAFKNDYFIELVKVPDIPVTAGCFAYDADLKMDSWKPTTKELMCLGQEGFRLYEQSLPFERLEVDTSIALQIFKHNQYKKQQIEECGRSSIVLYRCGDFVDISDGPMVTNTGFARNYSVTAVHDIISKTSSRGCLQRFQGVALPRDFYKIHHTTWEPIEERASKPVYIDSEGPWEADKENLKDEASG</sequence>
<dbReference type="Proteomes" id="UP000694865">
    <property type="component" value="Unplaced"/>
</dbReference>
<protein>
    <submittedName>
        <fullName evidence="3">39S ribosomal protein L39, mitochondrial-like</fullName>
    </submittedName>
</protein>
<keyword evidence="2" id="KW-1185">Reference proteome</keyword>
<dbReference type="Pfam" id="PF02824">
    <property type="entry name" value="TGS"/>
    <property type="match status" value="1"/>
</dbReference>
<dbReference type="PANTHER" id="PTHR42753:SF9">
    <property type="entry name" value="LARGE RIBOSOMAL SUBUNIT PROTEIN ML39"/>
    <property type="match status" value="1"/>
</dbReference>
<dbReference type="InterPro" id="IPR012675">
    <property type="entry name" value="Beta-grasp_dom_sf"/>
</dbReference>
<evidence type="ECO:0000259" key="1">
    <source>
        <dbReference type="Pfam" id="PF02824"/>
    </source>
</evidence>
<dbReference type="InterPro" id="IPR018163">
    <property type="entry name" value="Thr/Ala-tRNA-synth_IIc_edit"/>
</dbReference>
<dbReference type="SUPFAM" id="SSF55186">
    <property type="entry name" value="ThrRS/AlaRS common domain"/>
    <property type="match status" value="1"/>
</dbReference>
<reference evidence="3" key="1">
    <citation type="submission" date="2025-08" db="UniProtKB">
        <authorList>
            <consortium name="RefSeq"/>
        </authorList>
    </citation>
    <scope>IDENTIFICATION</scope>
    <source>
        <tissue evidence="3">Testes</tissue>
    </source>
</reference>
<proteinExistence type="predicted"/>
<dbReference type="Gene3D" id="3.30.980.10">
    <property type="entry name" value="Threonyl-trna Synthetase, Chain A, domain 2"/>
    <property type="match status" value="1"/>
</dbReference>
<organism evidence="2 3">
    <name type="scientific">Saccoglossus kowalevskii</name>
    <name type="common">Acorn worm</name>
    <dbReference type="NCBI Taxonomy" id="10224"/>
    <lineage>
        <taxon>Eukaryota</taxon>
        <taxon>Metazoa</taxon>
        <taxon>Hemichordata</taxon>
        <taxon>Enteropneusta</taxon>
        <taxon>Harrimaniidae</taxon>
        <taxon>Saccoglossus</taxon>
    </lineage>
</organism>
<evidence type="ECO:0000313" key="2">
    <source>
        <dbReference type="Proteomes" id="UP000694865"/>
    </source>
</evidence>
<dbReference type="SUPFAM" id="SSF81271">
    <property type="entry name" value="TGS-like"/>
    <property type="match status" value="1"/>
</dbReference>
<feature type="domain" description="TGS" evidence="1">
    <location>
        <begin position="75"/>
        <end position="117"/>
    </location>
</feature>
<dbReference type="Gene3D" id="3.10.20.30">
    <property type="match status" value="1"/>
</dbReference>
<gene>
    <name evidence="3" type="primary">LOC100367893</name>
</gene>
<accession>A0ABM0GWM6</accession>
<name>A0ABM0GWM6_SACKO</name>
<dbReference type="InterPro" id="IPR012676">
    <property type="entry name" value="TGS-like"/>
</dbReference>
<dbReference type="GeneID" id="100367893"/>
<dbReference type="InterPro" id="IPR004095">
    <property type="entry name" value="TGS"/>
</dbReference>
<dbReference type="PANTHER" id="PTHR42753">
    <property type="entry name" value="MITOCHONDRIAL RIBOSOME PROTEIN L39/PROLYL-TRNA LIGASE FAMILY MEMBER"/>
    <property type="match status" value="1"/>
</dbReference>
<dbReference type="InterPro" id="IPR050062">
    <property type="entry name" value="Pro-tRNA_synthetase"/>
</dbReference>
<dbReference type="RefSeq" id="XP_002738958.1">
    <property type="nucleotide sequence ID" value="XM_002738912.2"/>
</dbReference>
<dbReference type="CDD" id="cd01667">
    <property type="entry name" value="TGS_ThrRS"/>
    <property type="match status" value="1"/>
</dbReference>
<evidence type="ECO:0000313" key="3">
    <source>
        <dbReference type="RefSeq" id="XP_002738958.1"/>
    </source>
</evidence>